<evidence type="ECO:0000256" key="4">
    <source>
        <dbReference type="ARBA" id="ARBA00022844"/>
    </source>
</evidence>
<dbReference type="GO" id="GO:0046718">
    <property type="term" value="P:symbiont entry into host cell"/>
    <property type="evidence" value="ECO:0007669"/>
    <property type="project" value="UniProtKB-KW"/>
</dbReference>
<proteinExistence type="predicted"/>
<evidence type="ECO:0000256" key="2">
    <source>
        <dbReference type="ARBA" id="ARBA00022595"/>
    </source>
</evidence>
<dbReference type="EMBL" id="BARS01058648">
    <property type="protein sequence ID" value="GAG50064.1"/>
    <property type="molecule type" value="Genomic_DNA"/>
</dbReference>
<name>X0Y2K7_9ZZZZ</name>
<dbReference type="InterPro" id="IPR020991">
    <property type="entry name" value="Connector_podovirus"/>
</dbReference>
<evidence type="ECO:0000256" key="1">
    <source>
        <dbReference type="ARBA" id="ARBA00004328"/>
    </source>
</evidence>
<evidence type="ECO:0000256" key="3">
    <source>
        <dbReference type="ARBA" id="ARBA00022612"/>
    </source>
</evidence>
<feature type="non-terminal residue" evidence="7">
    <location>
        <position position="89"/>
    </location>
</feature>
<gene>
    <name evidence="7" type="ORF">S01H1_85410</name>
</gene>
<accession>X0Y2K7</accession>
<dbReference type="GO" id="GO:0044423">
    <property type="term" value="C:virion component"/>
    <property type="evidence" value="ECO:0007669"/>
    <property type="project" value="UniProtKB-KW"/>
</dbReference>
<dbReference type="AlphaFoldDB" id="X0Y2K7"/>
<comment type="subcellular location">
    <subcellularLocation>
        <location evidence="1">Virion</location>
    </subcellularLocation>
</comment>
<sequence>QRKTLDGRMQRIVDVVDPTRYDFFDPLLSDNSVDWEATEIYDNTATIGYQLLAARIHANLMSPVTRWFNIRFRDDDLNTQSEAKEWLED</sequence>
<feature type="non-terminal residue" evidence="7">
    <location>
        <position position="1"/>
    </location>
</feature>
<keyword evidence="2" id="KW-1162">Viral penetration into host cytoplasm</keyword>
<reference evidence="7" key="1">
    <citation type="journal article" date="2014" name="Front. Microbiol.">
        <title>High frequency of phylogenetically diverse reductive dehalogenase-homologous genes in deep subseafloor sedimentary metagenomes.</title>
        <authorList>
            <person name="Kawai M."/>
            <person name="Futagami T."/>
            <person name="Toyoda A."/>
            <person name="Takaki Y."/>
            <person name="Nishi S."/>
            <person name="Hori S."/>
            <person name="Arai W."/>
            <person name="Tsubouchi T."/>
            <person name="Morono Y."/>
            <person name="Uchiyama I."/>
            <person name="Ito T."/>
            <person name="Fujiyama A."/>
            <person name="Inagaki F."/>
            <person name="Takami H."/>
        </authorList>
    </citation>
    <scope>NUCLEOTIDE SEQUENCE</scope>
    <source>
        <strain evidence="7">Expedition CK06-06</strain>
    </source>
</reference>
<dbReference type="Pfam" id="PF12236">
    <property type="entry name" value="Head-tail_con"/>
    <property type="match status" value="1"/>
</dbReference>
<comment type="caution">
    <text evidence="7">The sequence shown here is derived from an EMBL/GenBank/DDBJ whole genome shotgun (WGS) entry which is preliminary data.</text>
</comment>
<keyword evidence="6" id="KW-1160">Virus entry into host cell</keyword>
<keyword evidence="3" id="KW-1188">Viral release from host cell</keyword>
<evidence type="ECO:0000256" key="5">
    <source>
        <dbReference type="ARBA" id="ARBA00023219"/>
    </source>
</evidence>
<keyword evidence="5" id="KW-0231">Viral genome packaging</keyword>
<evidence type="ECO:0000313" key="7">
    <source>
        <dbReference type="EMBL" id="GAG50064.1"/>
    </source>
</evidence>
<keyword evidence="4" id="KW-0946">Virion</keyword>
<evidence type="ECO:0000256" key="6">
    <source>
        <dbReference type="ARBA" id="ARBA00023296"/>
    </source>
</evidence>
<protein>
    <submittedName>
        <fullName evidence="7">Uncharacterized protein</fullName>
    </submittedName>
</protein>
<organism evidence="7">
    <name type="scientific">marine sediment metagenome</name>
    <dbReference type="NCBI Taxonomy" id="412755"/>
    <lineage>
        <taxon>unclassified sequences</taxon>
        <taxon>metagenomes</taxon>
        <taxon>ecological metagenomes</taxon>
    </lineage>
</organism>